<dbReference type="RefSeq" id="WP_036508398.1">
    <property type="nucleotide sequence ID" value="NZ_JAAXOR010000001.1"/>
</dbReference>
<dbReference type="Proteomes" id="UP000215506">
    <property type="component" value="Unassembled WGS sequence"/>
</dbReference>
<sequence>MSTALSPRISRLRQLIDHPATGAAERDAAQRMLDRILAKHPQAAGPRGDRDYGPRYHRVGRHATLASIAEMISQDIAFAKIFSMPQHRAELAERSPIRDAPIEISYSVATPYVGKIIVTIEGVPREWGWVSDCGIDNPSPALQELADELAEIMNAYNHDGSDIGKRFFACVRVPERTLIW</sequence>
<gene>
    <name evidence="1" type="ORF">B7C42_06326</name>
</gene>
<comment type="caution">
    <text evidence="1">The sequence shown here is derived from an EMBL/GenBank/DDBJ whole genome shotgun (WGS) entry which is preliminary data.</text>
</comment>
<name>A0A231GYM8_9NOCA</name>
<organism evidence="1 2">
    <name type="scientific">Nocardia cerradoensis</name>
    <dbReference type="NCBI Taxonomy" id="85688"/>
    <lineage>
        <taxon>Bacteria</taxon>
        <taxon>Bacillati</taxon>
        <taxon>Actinomycetota</taxon>
        <taxon>Actinomycetes</taxon>
        <taxon>Mycobacteriales</taxon>
        <taxon>Nocardiaceae</taxon>
        <taxon>Nocardia</taxon>
    </lineage>
</organism>
<accession>A0A231GYM8</accession>
<reference evidence="1 2" key="1">
    <citation type="submission" date="2017-07" db="EMBL/GenBank/DDBJ databases">
        <title>First draft Genome Sequence of Nocardia cerradoensis isolated from human infection.</title>
        <authorList>
            <person name="Carrasco G."/>
        </authorList>
    </citation>
    <scope>NUCLEOTIDE SEQUENCE [LARGE SCALE GENOMIC DNA]</scope>
    <source>
        <strain evidence="1 2">CNM20130759</strain>
    </source>
</reference>
<keyword evidence="2" id="KW-1185">Reference proteome</keyword>
<dbReference type="EMBL" id="NGAF01000018">
    <property type="protein sequence ID" value="OXR41685.1"/>
    <property type="molecule type" value="Genomic_DNA"/>
</dbReference>
<protein>
    <recommendedName>
        <fullName evidence="3">DUF2786 domain-containing protein</fullName>
    </recommendedName>
</protein>
<evidence type="ECO:0008006" key="3">
    <source>
        <dbReference type="Google" id="ProtNLM"/>
    </source>
</evidence>
<evidence type="ECO:0000313" key="2">
    <source>
        <dbReference type="Proteomes" id="UP000215506"/>
    </source>
</evidence>
<dbReference type="AlphaFoldDB" id="A0A231GYM8"/>
<proteinExistence type="predicted"/>
<evidence type="ECO:0000313" key="1">
    <source>
        <dbReference type="EMBL" id="OXR41685.1"/>
    </source>
</evidence>